<evidence type="ECO:0000256" key="5">
    <source>
        <dbReference type="ARBA" id="ARBA00023242"/>
    </source>
</evidence>
<comment type="subcellular location">
    <subcellularLocation>
        <location evidence="1">Nucleus</location>
    </subcellularLocation>
</comment>
<keyword evidence="5" id="KW-0539">Nucleus</keyword>
<dbReference type="STRING" id="767769.A0A1L9U2M2"/>
<dbReference type="PANTHER" id="PTHR46910:SF37">
    <property type="entry name" value="ZN(II)2CYS6 TRANSCRIPTION FACTOR (EUROFUNG)"/>
    <property type="match status" value="1"/>
</dbReference>
<keyword evidence="8" id="KW-1185">Reference proteome</keyword>
<dbReference type="Gene3D" id="4.10.240.10">
    <property type="entry name" value="Zn(2)-C6 fungal-type DNA-binding domain"/>
    <property type="match status" value="1"/>
</dbReference>
<dbReference type="PANTHER" id="PTHR46910">
    <property type="entry name" value="TRANSCRIPTION FACTOR PDR1"/>
    <property type="match status" value="1"/>
</dbReference>
<name>A0A1L9U2M2_ASPBC</name>
<evidence type="ECO:0000256" key="3">
    <source>
        <dbReference type="ARBA" id="ARBA00023125"/>
    </source>
</evidence>
<dbReference type="PROSITE" id="PS50048">
    <property type="entry name" value="ZN2_CY6_FUNGAL_2"/>
    <property type="match status" value="1"/>
</dbReference>
<dbReference type="InterPro" id="IPR001138">
    <property type="entry name" value="Zn2Cys6_DnaBD"/>
</dbReference>
<dbReference type="EMBL" id="KV878707">
    <property type="protein sequence ID" value="OJJ65793.1"/>
    <property type="molecule type" value="Genomic_DNA"/>
</dbReference>
<dbReference type="RefSeq" id="XP_067473044.1">
    <property type="nucleotide sequence ID" value="XM_067625058.1"/>
</dbReference>
<dbReference type="GO" id="GO:0008270">
    <property type="term" value="F:zinc ion binding"/>
    <property type="evidence" value="ECO:0007669"/>
    <property type="project" value="InterPro"/>
</dbReference>
<keyword evidence="2" id="KW-0805">Transcription regulation</keyword>
<dbReference type="CDD" id="cd12148">
    <property type="entry name" value="fungal_TF_MHR"/>
    <property type="match status" value="1"/>
</dbReference>
<dbReference type="GeneID" id="93577546"/>
<reference evidence="8" key="1">
    <citation type="journal article" date="2017" name="Genome Biol.">
        <title>Comparative genomics reveals high biological diversity and specific adaptations in the industrially and medically important fungal genus Aspergillus.</title>
        <authorList>
            <person name="de Vries R.P."/>
            <person name="Riley R."/>
            <person name="Wiebenga A."/>
            <person name="Aguilar-Osorio G."/>
            <person name="Amillis S."/>
            <person name="Uchima C.A."/>
            <person name="Anderluh G."/>
            <person name="Asadollahi M."/>
            <person name="Askin M."/>
            <person name="Barry K."/>
            <person name="Battaglia E."/>
            <person name="Bayram O."/>
            <person name="Benocci T."/>
            <person name="Braus-Stromeyer S.A."/>
            <person name="Caldana C."/>
            <person name="Canovas D."/>
            <person name="Cerqueira G.C."/>
            <person name="Chen F."/>
            <person name="Chen W."/>
            <person name="Choi C."/>
            <person name="Clum A."/>
            <person name="Dos Santos R.A."/>
            <person name="Damasio A.R."/>
            <person name="Diallinas G."/>
            <person name="Emri T."/>
            <person name="Fekete E."/>
            <person name="Flipphi M."/>
            <person name="Freyberg S."/>
            <person name="Gallo A."/>
            <person name="Gournas C."/>
            <person name="Habgood R."/>
            <person name="Hainaut M."/>
            <person name="Harispe M.L."/>
            <person name="Henrissat B."/>
            <person name="Hilden K.S."/>
            <person name="Hope R."/>
            <person name="Hossain A."/>
            <person name="Karabika E."/>
            <person name="Karaffa L."/>
            <person name="Karanyi Z."/>
            <person name="Krasevec N."/>
            <person name="Kuo A."/>
            <person name="Kusch H."/>
            <person name="LaButti K."/>
            <person name="Lagendijk E.L."/>
            <person name="Lapidus A."/>
            <person name="Levasseur A."/>
            <person name="Lindquist E."/>
            <person name="Lipzen A."/>
            <person name="Logrieco A.F."/>
            <person name="MacCabe A."/>
            <person name="Maekelae M.R."/>
            <person name="Malavazi I."/>
            <person name="Melin P."/>
            <person name="Meyer V."/>
            <person name="Mielnichuk N."/>
            <person name="Miskei M."/>
            <person name="Molnar A.P."/>
            <person name="Mule G."/>
            <person name="Ngan C.Y."/>
            <person name="Orejas M."/>
            <person name="Orosz E."/>
            <person name="Ouedraogo J.P."/>
            <person name="Overkamp K.M."/>
            <person name="Park H.-S."/>
            <person name="Perrone G."/>
            <person name="Piumi F."/>
            <person name="Punt P.J."/>
            <person name="Ram A.F."/>
            <person name="Ramon A."/>
            <person name="Rauscher S."/>
            <person name="Record E."/>
            <person name="Riano-Pachon D.M."/>
            <person name="Robert V."/>
            <person name="Roehrig J."/>
            <person name="Ruller R."/>
            <person name="Salamov A."/>
            <person name="Salih N.S."/>
            <person name="Samson R.A."/>
            <person name="Sandor E."/>
            <person name="Sanguinetti M."/>
            <person name="Schuetze T."/>
            <person name="Sepcic K."/>
            <person name="Shelest E."/>
            <person name="Sherlock G."/>
            <person name="Sophianopoulou V."/>
            <person name="Squina F.M."/>
            <person name="Sun H."/>
            <person name="Susca A."/>
            <person name="Todd R.B."/>
            <person name="Tsang A."/>
            <person name="Unkles S.E."/>
            <person name="van de Wiele N."/>
            <person name="van Rossen-Uffink D."/>
            <person name="Oliveira J.V."/>
            <person name="Vesth T.C."/>
            <person name="Visser J."/>
            <person name="Yu J.-H."/>
            <person name="Zhou M."/>
            <person name="Andersen M.R."/>
            <person name="Archer D.B."/>
            <person name="Baker S.E."/>
            <person name="Benoit I."/>
            <person name="Brakhage A.A."/>
            <person name="Braus G.H."/>
            <person name="Fischer R."/>
            <person name="Frisvad J.C."/>
            <person name="Goldman G.H."/>
            <person name="Houbraken J."/>
            <person name="Oakley B."/>
            <person name="Pocsi I."/>
            <person name="Scazzocchio C."/>
            <person name="Seiboth B."/>
            <person name="vanKuyk P.A."/>
            <person name="Wortman J."/>
            <person name="Dyer P.S."/>
            <person name="Grigoriev I.V."/>
        </authorList>
    </citation>
    <scope>NUCLEOTIDE SEQUENCE [LARGE SCALE GENOMIC DNA]</scope>
    <source>
        <strain evidence="8">CBS 101740 / IMI 381727 / IBT 21946</strain>
    </source>
</reference>
<dbReference type="GO" id="GO:0005634">
    <property type="term" value="C:nucleus"/>
    <property type="evidence" value="ECO:0007669"/>
    <property type="project" value="UniProtKB-SubCell"/>
</dbReference>
<dbReference type="SMART" id="SM00066">
    <property type="entry name" value="GAL4"/>
    <property type="match status" value="1"/>
</dbReference>
<evidence type="ECO:0000313" key="8">
    <source>
        <dbReference type="Proteomes" id="UP000184499"/>
    </source>
</evidence>
<dbReference type="VEuPathDB" id="FungiDB:ASPBRDRAFT_437898"/>
<dbReference type="CDD" id="cd00067">
    <property type="entry name" value="GAL4"/>
    <property type="match status" value="1"/>
</dbReference>
<evidence type="ECO:0000256" key="2">
    <source>
        <dbReference type="ARBA" id="ARBA00023015"/>
    </source>
</evidence>
<dbReference type="SUPFAM" id="SSF57701">
    <property type="entry name" value="Zn2/Cys6 DNA-binding domain"/>
    <property type="match status" value="1"/>
</dbReference>
<dbReference type="GO" id="GO:0009893">
    <property type="term" value="P:positive regulation of metabolic process"/>
    <property type="evidence" value="ECO:0007669"/>
    <property type="project" value="UniProtKB-ARBA"/>
</dbReference>
<dbReference type="InterPro" id="IPR050987">
    <property type="entry name" value="AtrR-like"/>
</dbReference>
<dbReference type="OrthoDB" id="2740448at2759"/>
<dbReference type="OMA" id="DIAWRAF"/>
<evidence type="ECO:0000256" key="4">
    <source>
        <dbReference type="ARBA" id="ARBA00023163"/>
    </source>
</evidence>
<accession>A0A1L9U2M2</accession>
<dbReference type="GO" id="GO:0000981">
    <property type="term" value="F:DNA-binding transcription factor activity, RNA polymerase II-specific"/>
    <property type="evidence" value="ECO:0007669"/>
    <property type="project" value="InterPro"/>
</dbReference>
<evidence type="ECO:0000256" key="1">
    <source>
        <dbReference type="ARBA" id="ARBA00004123"/>
    </source>
</evidence>
<keyword evidence="3" id="KW-0238">DNA-binding</keyword>
<dbReference type="InterPro" id="IPR036864">
    <property type="entry name" value="Zn2-C6_fun-type_DNA-bd_sf"/>
</dbReference>
<dbReference type="Proteomes" id="UP000184499">
    <property type="component" value="Unassembled WGS sequence"/>
</dbReference>
<protein>
    <recommendedName>
        <fullName evidence="6">Zn(2)-C6 fungal-type domain-containing protein</fullName>
    </recommendedName>
</protein>
<organism evidence="7 8">
    <name type="scientific">Aspergillus brasiliensis (strain CBS 101740 / IMI 381727 / IBT 21946)</name>
    <dbReference type="NCBI Taxonomy" id="767769"/>
    <lineage>
        <taxon>Eukaryota</taxon>
        <taxon>Fungi</taxon>
        <taxon>Dikarya</taxon>
        <taxon>Ascomycota</taxon>
        <taxon>Pezizomycotina</taxon>
        <taxon>Eurotiomycetes</taxon>
        <taxon>Eurotiomycetidae</taxon>
        <taxon>Eurotiales</taxon>
        <taxon>Aspergillaceae</taxon>
        <taxon>Aspergillus</taxon>
        <taxon>Aspergillus subgen. Circumdati</taxon>
    </lineage>
</organism>
<dbReference type="Pfam" id="PF00172">
    <property type="entry name" value="Zn_clus"/>
    <property type="match status" value="1"/>
</dbReference>
<feature type="domain" description="Zn(2)-C6 fungal-type" evidence="6">
    <location>
        <begin position="5"/>
        <end position="35"/>
    </location>
</feature>
<dbReference type="GO" id="GO:0003677">
    <property type="term" value="F:DNA binding"/>
    <property type="evidence" value="ECO:0007669"/>
    <property type="project" value="UniProtKB-KW"/>
</dbReference>
<gene>
    <name evidence="7" type="ORF">ASPBRDRAFT_437898</name>
</gene>
<evidence type="ECO:0000313" key="7">
    <source>
        <dbReference type="EMBL" id="OJJ65793.1"/>
    </source>
</evidence>
<proteinExistence type="predicted"/>
<keyword evidence="4" id="KW-0804">Transcription</keyword>
<dbReference type="AlphaFoldDB" id="A0A1L9U2M2"/>
<sequence length="676" mass="77421">MSLQQCQRCRLKKIRCERQKPACKQCRRISADCIYEPPRYGKRKHGAISGSSGNTPAPLKGSKIPDIVHQSDVLQKTAWNTAASPVSRLSTNIPNYSSGNPLSSRSSKLNTKLYASSARRVNLKGYKFHANPVTNASDVEIFIPSQRAVSWVQTLYDNQSTLGLLLPISKDIMLTIPSIIDNPYIQVDVRVLILYYGALNQGMLLSSDLSPLDKKEYSLFLYRTTLRLMEEWQLQDQANELSLHVAFWMSHEAYCQLDFDLSYRLHVCACEIARDLGILQLDAENPVPSSTSSEIFSRSPDNLRWPGDNMGKIHRDIHRIYFWHILITNDYSFQNHLYRPGSIDAGTWKVGLPDFSSSLSLSNINRDTEVYFQVSLRISLIEMKYSELVHGSPSCRSAGGFLDDAGHVKLRQLLLEIATVLSRWQVEQLLMQVTSKINAGFYAILIWRTTSMINSFLRTQPYSSKWPIEQDTILEHEAAHRSVKALQRLFALHVNEGDLFWMFWHLKCFFTPALGVLFGSILTSTTEETAASDLSLLSRAQSIISSCANKRHELKSLELYIRTLNHLLQLELRQPFPSLLQPRIQACWEEQRYNDRFCQSPRRDQYRSKPLDSGNCSPGPLAPHLLHEDELGLLHRCGITATELYHDPYREVLIMQKMLLTEPDPHRQWWVFETQT</sequence>
<evidence type="ECO:0000259" key="6">
    <source>
        <dbReference type="PROSITE" id="PS50048"/>
    </source>
</evidence>